<organism evidence="1 2">
    <name type="scientific">Brachionus calyciflorus</name>
    <dbReference type="NCBI Taxonomy" id="104777"/>
    <lineage>
        <taxon>Eukaryota</taxon>
        <taxon>Metazoa</taxon>
        <taxon>Spiralia</taxon>
        <taxon>Gnathifera</taxon>
        <taxon>Rotifera</taxon>
        <taxon>Eurotatoria</taxon>
        <taxon>Monogononta</taxon>
        <taxon>Pseudotrocha</taxon>
        <taxon>Ploima</taxon>
        <taxon>Brachionidae</taxon>
        <taxon>Brachionus</taxon>
    </lineage>
</organism>
<dbReference type="SUPFAM" id="SSF52047">
    <property type="entry name" value="RNI-like"/>
    <property type="match status" value="1"/>
</dbReference>
<dbReference type="EMBL" id="CAJNOC010003009">
    <property type="protein sequence ID" value="CAF0962688.1"/>
    <property type="molecule type" value="Genomic_DNA"/>
</dbReference>
<proteinExistence type="predicted"/>
<evidence type="ECO:0000313" key="2">
    <source>
        <dbReference type="Proteomes" id="UP000663879"/>
    </source>
</evidence>
<comment type="caution">
    <text evidence="1">The sequence shown here is derived from an EMBL/GenBank/DDBJ whole genome shotgun (WGS) entry which is preliminary data.</text>
</comment>
<dbReference type="Proteomes" id="UP000663879">
    <property type="component" value="Unassembled WGS sequence"/>
</dbReference>
<dbReference type="Gene3D" id="3.80.10.10">
    <property type="entry name" value="Ribonuclease Inhibitor"/>
    <property type="match status" value="1"/>
</dbReference>
<keyword evidence="2" id="KW-1185">Reference proteome</keyword>
<dbReference type="GO" id="GO:0031146">
    <property type="term" value="P:SCF-dependent proteasomal ubiquitin-dependent protein catabolic process"/>
    <property type="evidence" value="ECO:0007669"/>
    <property type="project" value="TreeGrafter"/>
</dbReference>
<dbReference type="GO" id="GO:0019005">
    <property type="term" value="C:SCF ubiquitin ligase complex"/>
    <property type="evidence" value="ECO:0007669"/>
    <property type="project" value="TreeGrafter"/>
</dbReference>
<dbReference type="InterPro" id="IPR032675">
    <property type="entry name" value="LRR_dom_sf"/>
</dbReference>
<dbReference type="AlphaFoldDB" id="A0A814DZS8"/>
<dbReference type="Pfam" id="PF13516">
    <property type="entry name" value="LRR_6"/>
    <property type="match status" value="2"/>
</dbReference>
<dbReference type="PANTHER" id="PTHR13318">
    <property type="entry name" value="PARTNER OF PAIRED, ISOFORM B-RELATED"/>
    <property type="match status" value="1"/>
</dbReference>
<gene>
    <name evidence="1" type="ORF">OXX778_LOCUS14533</name>
</gene>
<dbReference type="InterPro" id="IPR001611">
    <property type="entry name" value="Leu-rich_rpt"/>
</dbReference>
<accession>A0A814DZS8</accession>
<dbReference type="InterPro" id="IPR006553">
    <property type="entry name" value="Leu-rich_rpt_Cys-con_subtyp"/>
</dbReference>
<dbReference type="OrthoDB" id="10257471at2759"/>
<dbReference type="PANTHER" id="PTHR13318:SF190">
    <property type="entry name" value="PARTNER OF PAIRED, ISOFORM B"/>
    <property type="match status" value="1"/>
</dbReference>
<sequence length="271" mass="30866">MDHSQVMIRMNCGDSLVKLCLSLIVNMVKNEKLQIDQISKLPKNLVSSLLNTFSKRGLLTDDNIQFFLNENTRELELSECDKLSDKALEKISLCKYLRKIDLNSHSIQRTLITGQGISNLVKNCKFLTSILLRRCSLIDDECIDIIAKSCPKLKNLNIANCSLITDQSFVSLGKYCNNLESINFSGTKVTDNGVFYMFSKENVAKSIQEIHIAHCDLITDESIECILINCRRVKYLLFHECPKVTVASRIALEDYLNSSDQKVKHLTWTIY</sequence>
<reference evidence="1" key="1">
    <citation type="submission" date="2021-02" db="EMBL/GenBank/DDBJ databases">
        <authorList>
            <person name="Nowell W R."/>
        </authorList>
    </citation>
    <scope>NUCLEOTIDE SEQUENCE</scope>
    <source>
        <strain evidence="1">Ploen Becks lab</strain>
    </source>
</reference>
<dbReference type="SMART" id="SM00367">
    <property type="entry name" value="LRR_CC"/>
    <property type="match status" value="5"/>
</dbReference>
<evidence type="ECO:0000313" key="1">
    <source>
        <dbReference type="EMBL" id="CAF0962688.1"/>
    </source>
</evidence>
<name>A0A814DZS8_9BILA</name>
<protein>
    <submittedName>
        <fullName evidence="1">Uncharacterized protein</fullName>
    </submittedName>
</protein>